<sequence length="275" mass="30041">MNCSEESERAMNAPTTANEDLLYSVTDGIARITFNRPRARNAMTFAMYDRMAEICQEVNVDRSIKALILTGAGDKAFASGTDISQFRAFKTAQDALDYEARIDRVLGTLEQCRVPVIAAIAGACTGGGAGIAACCDIRIGTETTRMGFPIARTLGNCLSMSNISRVVALVGPARTKDMIFKARLVEAPEALALGLLNEVVPDVETLQRRADETAKLVASHAPLTLEATKEAVRRIRRTLSREEGEDLILKAYMSEDFREGMDAFLNKRTPVWKGK</sequence>
<dbReference type="Pfam" id="PF00378">
    <property type="entry name" value="ECH_1"/>
    <property type="match status" value="1"/>
</dbReference>
<dbReference type="PANTHER" id="PTHR11941">
    <property type="entry name" value="ENOYL-COA HYDRATASE-RELATED"/>
    <property type="match status" value="1"/>
</dbReference>
<dbReference type="CDD" id="cd06558">
    <property type="entry name" value="crotonase-like"/>
    <property type="match status" value="1"/>
</dbReference>
<evidence type="ECO:0000313" key="1">
    <source>
        <dbReference type="EMBL" id="MEY9473651.1"/>
    </source>
</evidence>
<gene>
    <name evidence="1" type="ORF">ABH992_006050</name>
</gene>
<dbReference type="Proteomes" id="UP001565474">
    <property type="component" value="Unassembled WGS sequence"/>
</dbReference>
<dbReference type="InterPro" id="IPR001753">
    <property type="entry name" value="Enoyl-CoA_hydra/iso"/>
</dbReference>
<organism evidence="1 2">
    <name type="scientific">Bradyrhizobium yuanmingense</name>
    <dbReference type="NCBI Taxonomy" id="108015"/>
    <lineage>
        <taxon>Bacteria</taxon>
        <taxon>Pseudomonadati</taxon>
        <taxon>Pseudomonadota</taxon>
        <taxon>Alphaproteobacteria</taxon>
        <taxon>Hyphomicrobiales</taxon>
        <taxon>Nitrobacteraceae</taxon>
        <taxon>Bradyrhizobium</taxon>
    </lineage>
</organism>
<accession>A0ABV4GPK5</accession>
<reference evidence="1 2" key="1">
    <citation type="submission" date="2024-07" db="EMBL/GenBank/DDBJ databases">
        <title>Genomic Encyclopedia of Type Strains, Phase V (KMG-V): Genome sequencing to study the core and pangenomes of soil and plant-associated prokaryotes.</title>
        <authorList>
            <person name="Whitman W."/>
        </authorList>
    </citation>
    <scope>NUCLEOTIDE SEQUENCE [LARGE SCALE GENOMIC DNA]</scope>
    <source>
        <strain evidence="1 2">USDA 222</strain>
    </source>
</reference>
<dbReference type="NCBIfam" id="NF004796">
    <property type="entry name" value="PRK06144.1"/>
    <property type="match status" value="1"/>
</dbReference>
<dbReference type="InterPro" id="IPR029045">
    <property type="entry name" value="ClpP/crotonase-like_dom_sf"/>
</dbReference>
<dbReference type="PANTHER" id="PTHR11941:SF54">
    <property type="entry name" value="ENOYL-COA HYDRATASE, MITOCHONDRIAL"/>
    <property type="match status" value="1"/>
</dbReference>
<dbReference type="GO" id="GO:0004300">
    <property type="term" value="F:enoyl-CoA hydratase activity"/>
    <property type="evidence" value="ECO:0007669"/>
    <property type="project" value="UniProtKB-EC"/>
</dbReference>
<dbReference type="EMBL" id="JBGBZN010000002">
    <property type="protein sequence ID" value="MEY9473651.1"/>
    <property type="molecule type" value="Genomic_DNA"/>
</dbReference>
<keyword evidence="2" id="KW-1185">Reference proteome</keyword>
<dbReference type="EC" id="4.2.1.17" evidence="1"/>
<proteinExistence type="predicted"/>
<dbReference type="Gene3D" id="3.90.226.10">
    <property type="entry name" value="2-enoyl-CoA Hydratase, Chain A, domain 1"/>
    <property type="match status" value="1"/>
</dbReference>
<dbReference type="SUPFAM" id="SSF52096">
    <property type="entry name" value="ClpP/crotonase"/>
    <property type="match status" value="1"/>
</dbReference>
<protein>
    <submittedName>
        <fullName evidence="1">Enoyl-CoA hydratase</fullName>
        <ecNumber evidence="1">4.2.1.17</ecNumber>
    </submittedName>
</protein>
<name>A0ABV4GPK5_9BRAD</name>
<comment type="caution">
    <text evidence="1">The sequence shown here is derived from an EMBL/GenBank/DDBJ whole genome shotgun (WGS) entry which is preliminary data.</text>
</comment>
<keyword evidence="1" id="KW-0456">Lyase</keyword>
<evidence type="ECO:0000313" key="2">
    <source>
        <dbReference type="Proteomes" id="UP001565474"/>
    </source>
</evidence>